<reference evidence="3 5" key="1">
    <citation type="submission" date="2016-04" db="EMBL/GenBank/DDBJ databases">
        <title>Genome sequence of Methanosphaera cuniculi DSM 4103.</title>
        <authorList>
            <person name="Poehlein A."/>
            <person name="Seedorf H."/>
            <person name="Daniel R."/>
        </authorList>
    </citation>
    <scope>NUCLEOTIDE SEQUENCE [LARGE SCALE GENOMIC DNA]</scope>
    <source>
        <strain evidence="3 5">DSM 4103</strain>
    </source>
</reference>
<evidence type="ECO:0000256" key="1">
    <source>
        <dbReference type="SAM" id="Phobius"/>
    </source>
</evidence>
<feature type="transmembrane region" description="Helical" evidence="1">
    <location>
        <begin position="231"/>
        <end position="254"/>
    </location>
</feature>
<sequence length="255" mass="29613">MSLNDLLFQLLGVIVSLIPLTICLLFSIVKSVLKIEKITGIKLMYPNLIDDEIKMGFTFLLSAFEVTPSYWKLFGSSYFIASATIILLDRFKILIMPEVTLCISLFMMCIIYPMVVVGLRKNTFNSFGLPNLSDFFIFKLWRWRYKELEVLYRRNKKYIDFNDKYYSSLSYICIASIVGFFPIIQGFSALIYHGVPFIVAFGIFMQTIVLFPDVWDKIMPLNFKKWTGGTFLVLLAIPSWYLSFYMGIFVFNLLA</sequence>
<organism evidence="2 4">
    <name type="scientific">Methanosphaera cuniculi</name>
    <dbReference type="NCBI Taxonomy" id="1077256"/>
    <lineage>
        <taxon>Archaea</taxon>
        <taxon>Methanobacteriati</taxon>
        <taxon>Methanobacteriota</taxon>
        <taxon>Methanomada group</taxon>
        <taxon>Methanobacteria</taxon>
        <taxon>Methanobacteriales</taxon>
        <taxon>Methanobacteriaceae</taxon>
        <taxon>Methanosphaera</taxon>
    </lineage>
</organism>
<evidence type="ECO:0000313" key="5">
    <source>
        <dbReference type="Proteomes" id="UP000246004"/>
    </source>
</evidence>
<feature type="transmembrane region" description="Helical" evidence="1">
    <location>
        <begin position="6"/>
        <end position="33"/>
    </location>
</feature>
<feature type="transmembrane region" description="Helical" evidence="1">
    <location>
        <begin position="70"/>
        <end position="88"/>
    </location>
</feature>
<proteinExistence type="predicted"/>
<dbReference type="OrthoDB" id="84326at2157"/>
<dbReference type="EMBL" id="LWMS01000017">
    <property type="protein sequence ID" value="PWL08455.1"/>
    <property type="molecule type" value="Genomic_DNA"/>
</dbReference>
<dbReference type="AlphaFoldDB" id="A0A2A2HEH9"/>
<evidence type="ECO:0000313" key="3">
    <source>
        <dbReference type="EMBL" id="PWL08455.1"/>
    </source>
</evidence>
<dbReference type="Proteomes" id="UP000217528">
    <property type="component" value="Unassembled WGS sequence"/>
</dbReference>
<keyword evidence="4" id="KW-1185">Reference proteome</keyword>
<keyword evidence="1" id="KW-0472">Membrane</keyword>
<feature type="transmembrane region" description="Helical" evidence="1">
    <location>
        <begin position="190"/>
        <end position="211"/>
    </location>
</feature>
<reference evidence="2 4" key="2">
    <citation type="journal article" date="2017" name="BMC Genomics">
        <title>Genomic analysis of methanogenic archaea reveals a shift towards energy conservation.</title>
        <authorList>
            <person name="Gilmore S.P."/>
            <person name="Henske J.K."/>
            <person name="Sexton J.A."/>
            <person name="Solomon K.V."/>
            <person name="Seppala S."/>
            <person name="Yoo J.I."/>
            <person name="Huyett L.M."/>
            <person name="Pressman A."/>
            <person name="Cogan J.Z."/>
            <person name="Kivenson V."/>
            <person name="Peng X."/>
            <person name="Tan Y."/>
            <person name="Valentine D.L."/>
            <person name="O'Malley M.A."/>
        </authorList>
    </citation>
    <scope>NUCLEOTIDE SEQUENCE [LARGE SCALE GENOMIC DNA]</scope>
    <source>
        <strain evidence="2 4">1R-7</strain>
    </source>
</reference>
<feature type="transmembrane region" description="Helical" evidence="1">
    <location>
        <begin position="95"/>
        <end position="115"/>
    </location>
</feature>
<comment type="caution">
    <text evidence="2">The sequence shown here is derived from an EMBL/GenBank/DDBJ whole genome shotgun (WGS) entry which is preliminary data.</text>
</comment>
<accession>A0A2A2HEH9</accession>
<gene>
    <name evidence="2" type="ORF">ASJ82_00990</name>
    <name evidence="3" type="ORF">MSCUN_06490</name>
</gene>
<name>A0A2A2HEH9_9EURY</name>
<evidence type="ECO:0000313" key="2">
    <source>
        <dbReference type="EMBL" id="PAV07738.1"/>
    </source>
</evidence>
<dbReference type="Proteomes" id="UP000246004">
    <property type="component" value="Unassembled WGS sequence"/>
</dbReference>
<dbReference type="EMBL" id="LMVN01000009">
    <property type="protein sequence ID" value="PAV07738.1"/>
    <property type="molecule type" value="Genomic_DNA"/>
</dbReference>
<protein>
    <submittedName>
        <fullName evidence="2">Uncharacterized protein</fullName>
    </submittedName>
</protein>
<dbReference type="RefSeq" id="WP_095608367.1">
    <property type="nucleotide sequence ID" value="NZ_LMVN01000009.1"/>
</dbReference>
<evidence type="ECO:0000313" key="4">
    <source>
        <dbReference type="Proteomes" id="UP000217528"/>
    </source>
</evidence>
<keyword evidence="1" id="KW-0812">Transmembrane</keyword>
<keyword evidence="1" id="KW-1133">Transmembrane helix</keyword>
<feature type="transmembrane region" description="Helical" evidence="1">
    <location>
        <begin position="165"/>
        <end position="184"/>
    </location>
</feature>